<evidence type="ECO:0000313" key="2">
    <source>
        <dbReference type="Proteomes" id="UP000321306"/>
    </source>
</evidence>
<keyword evidence="2" id="KW-1185">Reference proteome</keyword>
<dbReference type="RefSeq" id="WP_146884716.1">
    <property type="nucleotide sequence ID" value="NZ_BJXB01000010.1"/>
</dbReference>
<dbReference type="EMBL" id="BJXB01000010">
    <property type="protein sequence ID" value="GEM46894.1"/>
    <property type="molecule type" value="Genomic_DNA"/>
</dbReference>
<dbReference type="Proteomes" id="UP000321306">
    <property type="component" value="Unassembled WGS sequence"/>
</dbReference>
<gene>
    <name evidence="1" type="ORF">DC3_25290</name>
</gene>
<accession>A0A511N206</accession>
<sequence>MTHTLPVNPTTSFHWEVTPFTTWRVNSLPASLHRLLRFPRTLQTLEKVKAQSEQLTAAMTAEAERMTEDVQQAGEHQELRRALINARRQLHQGLPPKTRDLEVLQAQWDAERVQSLMHLVERFRAMDALRQALPDLLFEEYRDCQRQVKGLVSQHPDFAASLDCAVPEVAETLEAYLQAPPSQTLQEWRKFELTLTTYLTRAAFKTSPLGRLTYTALVDLQESHRGEHPEWRQVRSRVQLQGSLLRKLFLHVTAHAAFAGHQRYAFNPDVREESGVWKVYVRRVLSTESVQDTTIVMPAKPALQHLRNAMQDRPFWRLTELQALLGLENPAPLHGLREQGLLVPEIQYADDLRDPVSNLISFVDRSADPLKAPVLEQLHSVQKVLEAYPGAAAPERRFLRGGLVKALQNVFTLLEVQEPFSAQRLLYENSAAELQLSDGFRSLPEEDLRRTAELVSLFGSHQDRQLELEKAFVARYGPAGVCTDPEAFLLKGTAAQSGTSELEVIDGLLQDLQNQRLAFLSTLREAIQQSEGLDVEVKPEWIPASPLAAPLELCLQHTGIGTLVLNSVLYGQHNALSRVWPLLEGSSTFQRFLKSQQQREVTRAQLVVSSFNSMNQFPTLFEVALKSPGSAPACQTLREVRLTELVLRHDPTTHSLKLETPSGEAIEPVYVGSYTPLLMTTIDRGMVGLSQGTSAHFSLVEMLEALSPELQAEEERFYPRIVLGQVVLSRRTWVMGGAAHLRRQKNETDLAYWQRLLDFWQDSGLPRSFFAVPTTRGLRLQGSDHSPYKPQFFDLEGFWCLRSFEKWISEVPGQWWVQETLPDPTDAFVHHQQDRHVSEVCVRLHPHKEKRDA</sequence>
<evidence type="ECO:0000313" key="1">
    <source>
        <dbReference type="EMBL" id="GEM46894.1"/>
    </source>
</evidence>
<comment type="caution">
    <text evidence="1">The sequence shown here is derived from an EMBL/GenBank/DDBJ whole genome shotgun (WGS) entry which is preliminary data.</text>
</comment>
<name>A0A511N206_DEIC1</name>
<reference evidence="1 2" key="1">
    <citation type="submission" date="2019-07" db="EMBL/GenBank/DDBJ databases">
        <title>Whole genome shotgun sequence of Deinococcus cellulosilyticus NBRC 106333.</title>
        <authorList>
            <person name="Hosoyama A."/>
            <person name="Uohara A."/>
            <person name="Ohji S."/>
            <person name="Ichikawa N."/>
        </authorList>
    </citation>
    <scope>NUCLEOTIDE SEQUENCE [LARGE SCALE GENOMIC DNA]</scope>
    <source>
        <strain evidence="1 2">NBRC 106333</strain>
    </source>
</reference>
<protein>
    <submittedName>
        <fullName evidence="1">Uncharacterized protein</fullName>
    </submittedName>
</protein>
<dbReference type="AlphaFoldDB" id="A0A511N206"/>
<proteinExistence type="predicted"/>
<dbReference type="OrthoDB" id="65785at2"/>
<organism evidence="1 2">
    <name type="scientific">Deinococcus cellulosilyticus (strain DSM 18568 / NBRC 106333 / KACC 11606 / 5516J-15)</name>
    <dbReference type="NCBI Taxonomy" id="1223518"/>
    <lineage>
        <taxon>Bacteria</taxon>
        <taxon>Thermotogati</taxon>
        <taxon>Deinococcota</taxon>
        <taxon>Deinococci</taxon>
        <taxon>Deinococcales</taxon>
        <taxon>Deinococcaceae</taxon>
        <taxon>Deinococcus</taxon>
    </lineage>
</organism>